<dbReference type="AlphaFoldDB" id="A0AAD9LDY2"/>
<keyword evidence="1" id="KW-1133">Transmembrane helix</keyword>
<protein>
    <submittedName>
        <fullName evidence="2">Variant erythrocyte surface antigen-1 family protein</fullName>
    </submittedName>
</protein>
<dbReference type="InterPro" id="IPR024751">
    <property type="entry name" value="VESA1"/>
</dbReference>
<dbReference type="Pfam" id="PF12785">
    <property type="entry name" value="VESA1_N"/>
    <property type="match status" value="1"/>
</dbReference>
<feature type="transmembrane region" description="Helical" evidence="1">
    <location>
        <begin position="1049"/>
        <end position="1069"/>
    </location>
</feature>
<sequence length="1110" mass="121399">MEICSCTENCCDNGKCTKGSLNCPVCINLKTPKDYTVTGLGLLRPSPKRLAEKLENFFGDSGQKSGCGCQCGTSGQSCCCLACQSCSSQHCSCSTSQCSCASKLKLQPSQCPCKDFCIKINSIKVTAQTSLMKCCNQGAKCHCQLQKSSPCSSNCCVTQLNGSKKQNFNHQSIKCMLRRLVSYFKSLETSSKNFFKSCCDLLCVVKMCHFLGDFYGKRNKDVCWRCKDGSGGISCNASSKGQCCAGSNPKCSSGSTCQNCSECQQICYAKEFSRALEALKYSSPCGHDLYRTLDDFLNFCCKVFYPRVKDIQGALEAEHAKKCQCTPGSCQCSSGSPSCLGCAQVLEKLQDHKDVLSLMTHGYSSAYSSEASWASLTSSSNSGPCCGSSSPSCSQCSPSGCSSSGSPCDPSQCCPDCPQRKAAKIFLGMLPCLFHALQYLYKQCKKEQQDGGWKNLNIKDNSSLTSLGAFLVGMGYAEKDLEPSAGASKIFSSLSSLINNGSGPLDKIYKEVKEKYFTSFSPSPVPSSDSDSKPKTVRDILLWLSGLPFTSGFKDLLKHCESLCDSVNPVQFNNFESSLYASCLRSPFVLATIQWPGKSEIFYHNFSEISKFFYPEDPFKLFETFCDFVRKIYIALNFLCIQCKNDSGQGGWKDCYFGKDCSVKPLPSASSVASTSGCSCSSSDPSNQGYLCTASDTPDVHGKHCDPNGGGKGCINAKGGPCSDPGHNNSKSNCKPCPHPLLKFLIDDPSCPFKLPFSFAQLDFSQSPPTILEASSDKEIFKMGFKTEQLPTPGRHGRDLYDVLNSFCGSGTSPLTKLFEFSLFVAMRPPETLIELYAFFVKFRFKLKSEPELSSKFIDWINGEPGTPDGSALKTAIEKLYDFSGHRGSHPADLHSLFGCSGPKGSSGSPPTCGRYLHPLYNVAGVFSEKFCGLYLSYVCHLAGTLKALLEKFKKDFSKSCPHCSSGKCQKIVECPCALPFLYTYGFTFFSPGNLNCPGHDQHKGQDQNCTRKTCKDFIAQLGKVISGEPFKALLDAIDAFLWSIRLPFFLFLLLFWCVIVQYFVYVHLVKLDTFHTGSHLYLPRSFKILPSTLFSDASSKLKDLSYFTL</sequence>
<accession>A0AAD9LDY2</accession>
<keyword evidence="1" id="KW-0472">Membrane</keyword>
<reference evidence="2" key="2">
    <citation type="submission" date="2021-05" db="EMBL/GenBank/DDBJ databases">
        <authorList>
            <person name="Pain A."/>
        </authorList>
    </citation>
    <scope>NUCLEOTIDE SEQUENCE</scope>
    <source>
        <strain evidence="2">1802A</strain>
    </source>
</reference>
<dbReference type="EMBL" id="JAHBMH010000074">
    <property type="protein sequence ID" value="KAK1932197.1"/>
    <property type="molecule type" value="Genomic_DNA"/>
</dbReference>
<name>A0AAD9LDY2_BABDI</name>
<keyword evidence="1" id="KW-0812">Transmembrane</keyword>
<reference evidence="2" key="1">
    <citation type="journal article" date="2014" name="Nucleic Acids Res.">
        <title>The evolutionary dynamics of variant antigen genes in Babesia reveal a history of genomic innovation underlying host-parasite interaction.</title>
        <authorList>
            <person name="Jackson A.P."/>
            <person name="Otto T.D."/>
            <person name="Darby A."/>
            <person name="Ramaprasad A."/>
            <person name="Xia D."/>
            <person name="Echaide I.E."/>
            <person name="Farber M."/>
            <person name="Gahlot S."/>
            <person name="Gamble J."/>
            <person name="Gupta D."/>
            <person name="Gupta Y."/>
            <person name="Jackson L."/>
            <person name="Malandrin L."/>
            <person name="Malas T.B."/>
            <person name="Moussa E."/>
            <person name="Nair M."/>
            <person name="Reid A.J."/>
            <person name="Sanders M."/>
            <person name="Sharma J."/>
            <person name="Tracey A."/>
            <person name="Quail M.A."/>
            <person name="Weir W."/>
            <person name="Wastling J.M."/>
            <person name="Hall N."/>
            <person name="Willadsen P."/>
            <person name="Lingelbach K."/>
            <person name="Shiels B."/>
            <person name="Tait A."/>
            <person name="Berriman M."/>
            <person name="Allred D.R."/>
            <person name="Pain A."/>
        </authorList>
    </citation>
    <scope>NUCLEOTIDE SEQUENCE</scope>
    <source>
        <strain evidence="2">1802A</strain>
    </source>
</reference>
<evidence type="ECO:0000313" key="3">
    <source>
        <dbReference type="Proteomes" id="UP001195914"/>
    </source>
</evidence>
<gene>
    <name evidence="2" type="ORF">X943_001130</name>
</gene>
<evidence type="ECO:0000256" key="1">
    <source>
        <dbReference type="SAM" id="Phobius"/>
    </source>
</evidence>
<evidence type="ECO:0000313" key="2">
    <source>
        <dbReference type="EMBL" id="KAK1932197.1"/>
    </source>
</evidence>
<comment type="caution">
    <text evidence="2">The sequence shown here is derived from an EMBL/GenBank/DDBJ whole genome shotgun (WGS) entry which is preliminary data.</text>
</comment>
<keyword evidence="3" id="KW-1185">Reference proteome</keyword>
<organism evidence="2 3">
    <name type="scientific">Babesia divergens</name>
    <dbReference type="NCBI Taxonomy" id="32595"/>
    <lineage>
        <taxon>Eukaryota</taxon>
        <taxon>Sar</taxon>
        <taxon>Alveolata</taxon>
        <taxon>Apicomplexa</taxon>
        <taxon>Aconoidasida</taxon>
        <taxon>Piroplasmida</taxon>
        <taxon>Babesiidae</taxon>
        <taxon>Babesia</taxon>
    </lineage>
</organism>
<proteinExistence type="predicted"/>
<dbReference type="Proteomes" id="UP001195914">
    <property type="component" value="Unassembled WGS sequence"/>
</dbReference>